<comment type="caution">
    <text evidence="1">The sequence shown here is derived from an EMBL/GenBank/DDBJ whole genome shotgun (WGS) entry which is preliminary data.</text>
</comment>
<dbReference type="Pfam" id="PF13729">
    <property type="entry name" value="TraF_2"/>
    <property type="match status" value="1"/>
</dbReference>
<name>A0AA37RZG1_9GAMM</name>
<reference evidence="1" key="2">
    <citation type="submission" date="2023-01" db="EMBL/GenBank/DDBJ databases">
        <title>Draft genome sequence of Paraferrimonas sedimenticola strain NBRC 101628.</title>
        <authorList>
            <person name="Sun Q."/>
            <person name="Mori K."/>
        </authorList>
    </citation>
    <scope>NUCLEOTIDE SEQUENCE</scope>
    <source>
        <strain evidence="1">NBRC 101628</strain>
    </source>
</reference>
<dbReference type="AlphaFoldDB" id="A0AA37RZG1"/>
<accession>A0AA37RZG1</accession>
<dbReference type="Proteomes" id="UP001161422">
    <property type="component" value="Unassembled WGS sequence"/>
</dbReference>
<gene>
    <name evidence="1" type="ORF">GCM10007895_30640</name>
</gene>
<proteinExistence type="predicted"/>
<evidence type="ECO:0000313" key="1">
    <source>
        <dbReference type="EMBL" id="GLP97757.1"/>
    </source>
</evidence>
<reference evidence="1" key="1">
    <citation type="journal article" date="2014" name="Int. J. Syst. Evol. Microbiol.">
        <title>Complete genome sequence of Corynebacterium casei LMG S-19264T (=DSM 44701T), isolated from a smear-ripened cheese.</title>
        <authorList>
            <consortium name="US DOE Joint Genome Institute (JGI-PGF)"/>
            <person name="Walter F."/>
            <person name="Albersmeier A."/>
            <person name="Kalinowski J."/>
            <person name="Ruckert C."/>
        </authorList>
    </citation>
    <scope>NUCLEOTIDE SEQUENCE</scope>
    <source>
        <strain evidence="1">NBRC 101628</strain>
    </source>
</reference>
<protein>
    <submittedName>
        <fullName evidence="1">Conjugal transfer protein TraF</fullName>
    </submittedName>
</protein>
<dbReference type="InterPro" id="IPR036709">
    <property type="entry name" value="Autotransporte_beta_dom_sf"/>
</dbReference>
<sequence>MPMTSLAAIFGPDARTEALAGAGVTATHAAAAFYNPALTAISDDSVSLMVPAIALSAQDKNNFVDSLDNFQRLNDQLQQDPLNPNLILEWQAALLGLDGNQVSADGNIGAALLVPNQYLNVTLSAGVSAEALAIGEVDERDFEGIPDPSMLNSNAQGLGVALTEVGVSLAREVRYANGDRLLLGVTPKYLRIDTYAYAATVDNFNSDDWRDSRFRTNKGGFNLDAGVAYQWRSGLRVGLSGRNLLDQSLKTSGEAIMPLTYQNSGLWALGAQYENDWMTLAVESELNATKRFKEFNDSSQFIKGAFAAKLSDWFEWRLGYKRDLKDSVRDLWSTGFGIDFASCVLLDVFAGYGENKNYALGGNFKFRF</sequence>
<dbReference type="InterPro" id="IPR032811">
    <property type="entry name" value="Put_conjugal_transfer"/>
</dbReference>
<dbReference type="SUPFAM" id="SSF103515">
    <property type="entry name" value="Autotransporter"/>
    <property type="match status" value="1"/>
</dbReference>
<evidence type="ECO:0000313" key="2">
    <source>
        <dbReference type="Proteomes" id="UP001161422"/>
    </source>
</evidence>
<dbReference type="Gene3D" id="2.40.160.60">
    <property type="entry name" value="Outer membrane protein transport protein (OMPP1/FadL/TodX)"/>
    <property type="match status" value="1"/>
</dbReference>
<keyword evidence="2" id="KW-1185">Reference proteome</keyword>
<organism evidence="1 2">
    <name type="scientific">Paraferrimonas sedimenticola</name>
    <dbReference type="NCBI Taxonomy" id="375674"/>
    <lineage>
        <taxon>Bacteria</taxon>
        <taxon>Pseudomonadati</taxon>
        <taxon>Pseudomonadota</taxon>
        <taxon>Gammaproteobacteria</taxon>
        <taxon>Alteromonadales</taxon>
        <taxon>Ferrimonadaceae</taxon>
        <taxon>Paraferrimonas</taxon>
    </lineage>
</organism>
<dbReference type="EMBL" id="BSNC01000010">
    <property type="protein sequence ID" value="GLP97757.1"/>
    <property type="molecule type" value="Genomic_DNA"/>
</dbReference>